<evidence type="ECO:0000256" key="1">
    <source>
        <dbReference type="SAM" id="MobiDB-lite"/>
    </source>
</evidence>
<accession>A0A5J4YRU9</accession>
<reference evidence="3" key="1">
    <citation type="journal article" date="2019" name="Nat. Commun.">
        <title>Expansion of phycobilisome linker gene families in mesophilic red algae.</title>
        <authorList>
            <person name="Lee J."/>
            <person name="Kim D."/>
            <person name="Bhattacharya D."/>
            <person name="Yoon H.S."/>
        </authorList>
    </citation>
    <scope>NUCLEOTIDE SEQUENCE [LARGE SCALE GENOMIC DNA]</scope>
    <source>
        <strain evidence="3">CCMP 1328</strain>
    </source>
</reference>
<dbReference type="EMBL" id="VRMN01000006">
    <property type="protein sequence ID" value="KAA8493542.1"/>
    <property type="molecule type" value="Genomic_DNA"/>
</dbReference>
<protein>
    <submittedName>
        <fullName evidence="2">Uncharacterized protein</fullName>
    </submittedName>
</protein>
<feature type="region of interest" description="Disordered" evidence="1">
    <location>
        <begin position="351"/>
        <end position="382"/>
    </location>
</feature>
<sequence length="465" mass="51425">MEREATERERDTEPKSPSSVSALMRRSISARTVPSVPKLSRSYLQGPRMLLTMQAYNLCLPSGTAMSAKMFSQISVLKRSLAAKDTPAWEWNLAMQSELAYDRENPKWVQYAVFPEFLAKDLVLRFEVRAVEQNAIALMNKKPVVVGFTETSLAVAVGAENGVLDCELENEENGELTGAVLYVFAHRIRQLAVRRVNFKMTWSGVGMLYERCKFIIWRRIPGSAQYQTPIFVSDTISKPGTTTVASLPAECLAEGLDTRLRVEFLDWGKGRKRIGEFQGLLGAFREIPIPPNADRMVFSPHIKVNIFHGLVNLRKRKESDDEWMFDFHVIIHREAASSAPQISSNVEVQSMVSRQGSSSSTRSVSATEPLRPVERRSGMSLTRSSTADAYAVVGDKLFNGDGYHSVRSGPPLPGDLKRGTSVPLPHGSMGSTYATPPGLNGSSRARMKMRSSGGPQSPAPSTPQR</sequence>
<dbReference type="Proteomes" id="UP000324585">
    <property type="component" value="Unassembled WGS sequence"/>
</dbReference>
<dbReference type="AlphaFoldDB" id="A0A5J4YRU9"/>
<name>A0A5J4YRU9_PORPP</name>
<evidence type="ECO:0000313" key="2">
    <source>
        <dbReference type="EMBL" id="KAA8493542.1"/>
    </source>
</evidence>
<feature type="region of interest" description="Disordered" evidence="1">
    <location>
        <begin position="1"/>
        <end position="23"/>
    </location>
</feature>
<proteinExistence type="predicted"/>
<keyword evidence="3" id="KW-1185">Reference proteome</keyword>
<evidence type="ECO:0000313" key="3">
    <source>
        <dbReference type="Proteomes" id="UP000324585"/>
    </source>
</evidence>
<comment type="caution">
    <text evidence="2">The sequence shown here is derived from an EMBL/GenBank/DDBJ whole genome shotgun (WGS) entry which is preliminary data.</text>
</comment>
<feature type="compositionally biased region" description="Low complexity" evidence="1">
    <location>
        <begin position="351"/>
        <end position="365"/>
    </location>
</feature>
<organism evidence="2 3">
    <name type="scientific">Porphyridium purpureum</name>
    <name type="common">Red alga</name>
    <name type="synonym">Porphyridium cruentum</name>
    <dbReference type="NCBI Taxonomy" id="35688"/>
    <lineage>
        <taxon>Eukaryota</taxon>
        <taxon>Rhodophyta</taxon>
        <taxon>Bangiophyceae</taxon>
        <taxon>Porphyridiales</taxon>
        <taxon>Porphyridiaceae</taxon>
        <taxon>Porphyridium</taxon>
    </lineage>
</organism>
<gene>
    <name evidence="2" type="ORF">FVE85_4679</name>
</gene>
<feature type="region of interest" description="Disordered" evidence="1">
    <location>
        <begin position="401"/>
        <end position="465"/>
    </location>
</feature>
<feature type="compositionally biased region" description="Basic and acidic residues" evidence="1">
    <location>
        <begin position="1"/>
        <end position="14"/>
    </location>
</feature>